<proteinExistence type="inferred from homology"/>
<evidence type="ECO:0000256" key="1">
    <source>
        <dbReference type="ARBA" id="ARBA00022490"/>
    </source>
</evidence>
<comment type="function">
    <text evidence="6">Catalyzes the 2'-O-methylation of the ribose of cytidine 1402 (C1402) in 16S rRNA.</text>
</comment>
<dbReference type="GO" id="GO:0070677">
    <property type="term" value="F:rRNA (cytosine-2'-O-)-methyltransferase activity"/>
    <property type="evidence" value="ECO:0007669"/>
    <property type="project" value="UniProtKB-UniRule"/>
</dbReference>
<dbReference type="InterPro" id="IPR053910">
    <property type="entry name" value="RsmI_HTH"/>
</dbReference>
<organism evidence="9 10">
    <name type="scientific">Thioalkalivibrio halophilus</name>
    <dbReference type="NCBI Taxonomy" id="252474"/>
    <lineage>
        <taxon>Bacteria</taxon>
        <taxon>Pseudomonadati</taxon>
        <taxon>Pseudomonadota</taxon>
        <taxon>Gammaproteobacteria</taxon>
        <taxon>Chromatiales</taxon>
        <taxon>Ectothiorhodospiraceae</taxon>
        <taxon>Thioalkalivibrio</taxon>
    </lineage>
</organism>
<keyword evidence="3 6" id="KW-0489">Methyltransferase</keyword>
<dbReference type="Gene3D" id="3.30.950.10">
    <property type="entry name" value="Methyltransferase, Cobalt-precorrin-4 Transmethylase, Domain 2"/>
    <property type="match status" value="1"/>
</dbReference>
<evidence type="ECO:0000256" key="3">
    <source>
        <dbReference type="ARBA" id="ARBA00022603"/>
    </source>
</evidence>
<comment type="catalytic activity">
    <reaction evidence="6">
        <text>cytidine(1402) in 16S rRNA + S-adenosyl-L-methionine = 2'-O-methylcytidine(1402) in 16S rRNA + S-adenosyl-L-homocysteine + H(+)</text>
        <dbReference type="Rhea" id="RHEA:42924"/>
        <dbReference type="Rhea" id="RHEA-COMP:10285"/>
        <dbReference type="Rhea" id="RHEA-COMP:10286"/>
        <dbReference type="ChEBI" id="CHEBI:15378"/>
        <dbReference type="ChEBI" id="CHEBI:57856"/>
        <dbReference type="ChEBI" id="CHEBI:59789"/>
        <dbReference type="ChEBI" id="CHEBI:74495"/>
        <dbReference type="ChEBI" id="CHEBI:82748"/>
        <dbReference type="EC" id="2.1.1.198"/>
    </reaction>
</comment>
<dbReference type="Pfam" id="PF23016">
    <property type="entry name" value="RsmI_C"/>
    <property type="match status" value="1"/>
</dbReference>
<feature type="domain" description="Tetrapyrrole methylase" evidence="7">
    <location>
        <begin position="3"/>
        <end position="196"/>
    </location>
</feature>
<dbReference type="Proteomes" id="UP000189177">
    <property type="component" value="Unassembled WGS sequence"/>
</dbReference>
<keyword evidence="1 6" id="KW-0963">Cytoplasm</keyword>
<dbReference type="GO" id="GO:0005737">
    <property type="term" value="C:cytoplasm"/>
    <property type="evidence" value="ECO:0007669"/>
    <property type="project" value="UniProtKB-SubCell"/>
</dbReference>
<dbReference type="PANTHER" id="PTHR46111:SF1">
    <property type="entry name" value="RIBOSOMAL RNA SMALL SUBUNIT METHYLTRANSFERASE I"/>
    <property type="match status" value="1"/>
</dbReference>
<gene>
    <name evidence="6" type="primary">rsmI</name>
    <name evidence="9" type="ORF">B1A74_12330</name>
</gene>
<comment type="similarity">
    <text evidence="6">Belongs to the methyltransferase superfamily. RsmI family.</text>
</comment>
<sequence>MATPIGNRADLGQRARDVLSHVSRIAAEDTRHSRALLAPLGIDTPLVSLHEHNEEQRVAGLLAQLAAGEDVALISDAGTPLVSDPGFRLVRGAREAGHALRAVPGPSAPLAALAVSGMPSDRFCFDGFLPHAAGARERRLAELLARPQTGIVFESAHRILAAARELAAQAPDRSVFLGRELTKQYEEHYYGPAGRLPEWLEADAWRTRGEFVLVLAPAPAVDEDGDALSGEQERLLAGLVAELPVKRAARLLADATGLPRNRLYARALELQQADREEGDDPA</sequence>
<dbReference type="InterPro" id="IPR014777">
    <property type="entry name" value="4pyrrole_Mease_sub1"/>
</dbReference>
<feature type="domain" description="RsmI HTH" evidence="8">
    <location>
        <begin position="226"/>
        <end position="271"/>
    </location>
</feature>
<evidence type="ECO:0000256" key="5">
    <source>
        <dbReference type="ARBA" id="ARBA00022691"/>
    </source>
</evidence>
<dbReference type="InterPro" id="IPR008189">
    <property type="entry name" value="rRNA_ssu_MeTfrase_I"/>
</dbReference>
<dbReference type="Pfam" id="PF00590">
    <property type="entry name" value="TP_methylase"/>
    <property type="match status" value="1"/>
</dbReference>
<dbReference type="EMBL" id="MUZR01000058">
    <property type="protein sequence ID" value="OOC09207.1"/>
    <property type="molecule type" value="Genomic_DNA"/>
</dbReference>
<dbReference type="Gene3D" id="3.40.1010.10">
    <property type="entry name" value="Cobalt-precorrin-4 Transmethylase, Domain 1"/>
    <property type="match status" value="1"/>
</dbReference>
<comment type="caution">
    <text evidence="9">The sequence shown here is derived from an EMBL/GenBank/DDBJ whole genome shotgun (WGS) entry which is preliminary data.</text>
</comment>
<dbReference type="InterPro" id="IPR000878">
    <property type="entry name" value="4pyrrol_Mease"/>
</dbReference>
<dbReference type="EC" id="2.1.1.198" evidence="6"/>
<dbReference type="SUPFAM" id="SSF53790">
    <property type="entry name" value="Tetrapyrrole methylase"/>
    <property type="match status" value="1"/>
</dbReference>
<keyword evidence="4 6" id="KW-0808">Transferase</keyword>
<dbReference type="InterPro" id="IPR014776">
    <property type="entry name" value="4pyrrole_Mease_sub2"/>
</dbReference>
<dbReference type="PANTHER" id="PTHR46111">
    <property type="entry name" value="RIBOSOMAL RNA SMALL SUBUNIT METHYLTRANSFERASE I"/>
    <property type="match status" value="1"/>
</dbReference>
<keyword evidence="5 6" id="KW-0949">S-adenosyl-L-methionine</keyword>
<accession>A0A1V2ZVP2</accession>
<dbReference type="HAMAP" id="MF_01877">
    <property type="entry name" value="16SrRNA_methyltr_I"/>
    <property type="match status" value="1"/>
</dbReference>
<reference evidence="9 10" key="1">
    <citation type="submission" date="2017-02" db="EMBL/GenBank/DDBJ databases">
        <title>Genomic diversity within the haloalkaliphilic genus Thioalkalivibrio.</title>
        <authorList>
            <person name="Ahn A.-C."/>
            <person name="Meier-Kolthoff J."/>
            <person name="Overmars L."/>
            <person name="Richter M."/>
            <person name="Woyke T."/>
            <person name="Sorokin D.Y."/>
            <person name="Muyzer G."/>
        </authorList>
    </citation>
    <scope>NUCLEOTIDE SEQUENCE [LARGE SCALE GENOMIC DNA]</scope>
    <source>
        <strain evidence="9 10">HL17</strain>
    </source>
</reference>
<protein>
    <recommendedName>
        <fullName evidence="6">Ribosomal RNA small subunit methyltransferase I</fullName>
        <ecNumber evidence="6">2.1.1.198</ecNumber>
    </recommendedName>
    <alternativeName>
        <fullName evidence="6">16S rRNA 2'-O-ribose C1402 methyltransferase</fullName>
    </alternativeName>
    <alternativeName>
        <fullName evidence="6">rRNA (cytidine-2'-O-)-methyltransferase RsmI</fullName>
    </alternativeName>
</protein>
<dbReference type="CDD" id="cd11648">
    <property type="entry name" value="RsmI"/>
    <property type="match status" value="1"/>
</dbReference>
<dbReference type="STRING" id="252474.B1A74_12330"/>
<evidence type="ECO:0000259" key="8">
    <source>
        <dbReference type="Pfam" id="PF23016"/>
    </source>
</evidence>
<keyword evidence="2 6" id="KW-0698">rRNA processing</keyword>
<dbReference type="InterPro" id="IPR018063">
    <property type="entry name" value="SAM_MeTrfase_RsmI_CS"/>
</dbReference>
<comment type="subcellular location">
    <subcellularLocation>
        <location evidence="6">Cytoplasm</location>
    </subcellularLocation>
</comment>
<keyword evidence="10" id="KW-1185">Reference proteome</keyword>
<evidence type="ECO:0000259" key="7">
    <source>
        <dbReference type="Pfam" id="PF00590"/>
    </source>
</evidence>
<dbReference type="PROSITE" id="PS01296">
    <property type="entry name" value="RSMI"/>
    <property type="match status" value="1"/>
</dbReference>
<evidence type="ECO:0000313" key="10">
    <source>
        <dbReference type="Proteomes" id="UP000189177"/>
    </source>
</evidence>
<evidence type="ECO:0000313" key="9">
    <source>
        <dbReference type="EMBL" id="OOC09207.1"/>
    </source>
</evidence>
<evidence type="ECO:0000256" key="4">
    <source>
        <dbReference type="ARBA" id="ARBA00022679"/>
    </source>
</evidence>
<name>A0A1V2ZVP2_9GAMM</name>
<evidence type="ECO:0000256" key="6">
    <source>
        <dbReference type="HAMAP-Rule" id="MF_01877"/>
    </source>
</evidence>
<dbReference type="AlphaFoldDB" id="A0A1V2ZVP2"/>
<dbReference type="InterPro" id="IPR035996">
    <property type="entry name" value="4pyrrol_Methylase_sf"/>
</dbReference>
<dbReference type="NCBIfam" id="TIGR00096">
    <property type="entry name" value="16S rRNA (cytidine(1402)-2'-O)-methyltransferase"/>
    <property type="match status" value="1"/>
</dbReference>
<dbReference type="PIRSF" id="PIRSF005917">
    <property type="entry name" value="MTase_YraL"/>
    <property type="match status" value="1"/>
</dbReference>
<evidence type="ECO:0000256" key="2">
    <source>
        <dbReference type="ARBA" id="ARBA00022552"/>
    </source>
</evidence>